<reference evidence="1" key="1">
    <citation type="submission" date="2019-05" db="EMBL/GenBank/DDBJ databases">
        <authorList>
            <person name="Naeem R."/>
            <person name="Antony C."/>
            <person name="Guan Q."/>
        </authorList>
    </citation>
    <scope>NUCLEOTIDE SEQUENCE</scope>
    <source>
        <strain evidence="1">3</strain>
    </source>
</reference>
<protein>
    <submittedName>
        <fullName evidence="1">Uncharacterized protein</fullName>
    </submittedName>
</protein>
<accession>A0A653F5Z6</accession>
<dbReference type="EMBL" id="LR589385">
    <property type="protein sequence ID" value="VTP05205.1"/>
    <property type="molecule type" value="Genomic_DNA"/>
</dbReference>
<name>A0A653F5Z6_MYCKA</name>
<sequence length="57" mass="6072">MPALLTNLGTGTVHPGGESIASTAFIPPAATPYPRVRIATIFRIVTQRFLKGDSYAQ</sequence>
<gene>
    <name evidence="1" type="ORF">BIN_B_05047</name>
</gene>
<organism evidence="1">
    <name type="scientific">Mycobacterium kansasii</name>
    <dbReference type="NCBI Taxonomy" id="1768"/>
    <lineage>
        <taxon>Bacteria</taxon>
        <taxon>Bacillati</taxon>
        <taxon>Actinomycetota</taxon>
        <taxon>Actinomycetes</taxon>
        <taxon>Mycobacteriales</taxon>
        <taxon>Mycobacteriaceae</taxon>
        <taxon>Mycobacterium</taxon>
    </lineage>
</organism>
<proteinExistence type="predicted"/>
<dbReference type="AlphaFoldDB" id="A0A653F5Z6"/>
<evidence type="ECO:0000313" key="1">
    <source>
        <dbReference type="EMBL" id="VTP05205.1"/>
    </source>
</evidence>